<organism evidence="18 19">
    <name type="scientific">Ciona savignyi</name>
    <name type="common">Pacific transparent sea squirt</name>
    <dbReference type="NCBI Taxonomy" id="51511"/>
    <lineage>
        <taxon>Eukaryota</taxon>
        <taxon>Metazoa</taxon>
        <taxon>Chordata</taxon>
        <taxon>Tunicata</taxon>
        <taxon>Ascidiacea</taxon>
        <taxon>Phlebobranchia</taxon>
        <taxon>Cionidae</taxon>
        <taxon>Ciona</taxon>
    </lineage>
</organism>
<feature type="disulfide bond" evidence="15">
    <location>
        <begin position="305"/>
        <end position="312"/>
    </location>
</feature>
<dbReference type="PRINTS" id="PR01857">
    <property type="entry name" value="ADAMTSFAMILY"/>
</dbReference>
<evidence type="ECO:0000313" key="19">
    <source>
        <dbReference type="Proteomes" id="UP000007875"/>
    </source>
</evidence>
<evidence type="ECO:0000256" key="6">
    <source>
        <dbReference type="ARBA" id="ARBA00022729"/>
    </source>
</evidence>
<keyword evidence="5 14" id="KW-0479">Metal-binding</keyword>
<dbReference type="GO" id="GO:0031012">
    <property type="term" value="C:extracellular matrix"/>
    <property type="evidence" value="ECO:0007669"/>
    <property type="project" value="TreeGrafter"/>
</dbReference>
<feature type="binding site" evidence="14 16">
    <location>
        <position position="350"/>
    </location>
    <ligand>
        <name>Zn(2+)</name>
        <dbReference type="ChEBI" id="CHEBI:29105"/>
        <note>catalytic</note>
    </ligand>
</feature>
<dbReference type="Pfam" id="PF17771">
    <property type="entry name" value="ADAMTS_CR_2"/>
    <property type="match status" value="1"/>
</dbReference>
<reference evidence="18" key="2">
    <citation type="submission" date="2025-08" db="UniProtKB">
        <authorList>
            <consortium name="Ensembl"/>
        </authorList>
    </citation>
    <scope>IDENTIFICATION</scope>
</reference>
<evidence type="ECO:0000256" key="9">
    <source>
        <dbReference type="ARBA" id="ARBA00022833"/>
    </source>
</evidence>
<keyword evidence="6" id="KW-0732">Signal</keyword>
<dbReference type="InterPro" id="IPR041645">
    <property type="entry name" value="ADAMTS_CR_2"/>
</dbReference>
<dbReference type="PROSITE" id="PS50092">
    <property type="entry name" value="TSP1"/>
    <property type="match status" value="1"/>
</dbReference>
<dbReference type="GO" id="GO:0046872">
    <property type="term" value="F:metal ion binding"/>
    <property type="evidence" value="ECO:0007669"/>
    <property type="project" value="UniProtKB-KW"/>
</dbReference>
<evidence type="ECO:0000256" key="4">
    <source>
        <dbReference type="ARBA" id="ARBA00022670"/>
    </source>
</evidence>
<evidence type="ECO:0000256" key="11">
    <source>
        <dbReference type="ARBA" id="ARBA00023157"/>
    </source>
</evidence>
<comment type="caution">
    <text evidence="16">Lacks conserved residue(s) required for the propagation of feature annotation.</text>
</comment>
<protein>
    <recommendedName>
        <fullName evidence="17">Peptidase M12B domain-containing protein</fullName>
    </recommendedName>
</protein>
<dbReference type="PANTHER" id="PTHR13723">
    <property type="entry name" value="ADAMTS A DISINTEGRIN AND METALLOPROTEASE WITH THROMBOSPONDIN MOTIFS PROTEASE"/>
    <property type="match status" value="1"/>
</dbReference>
<dbReference type="GO" id="GO:0004222">
    <property type="term" value="F:metalloendopeptidase activity"/>
    <property type="evidence" value="ECO:0007669"/>
    <property type="project" value="InterPro"/>
</dbReference>
<dbReference type="SMART" id="SM00209">
    <property type="entry name" value="TSP1"/>
    <property type="match status" value="1"/>
</dbReference>
<dbReference type="Gene3D" id="3.40.390.10">
    <property type="entry name" value="Collagenase (Catalytic Domain)"/>
    <property type="match status" value="1"/>
</dbReference>
<dbReference type="Pfam" id="PF05986">
    <property type="entry name" value="ADAMTS_spacer1"/>
    <property type="match status" value="1"/>
</dbReference>
<evidence type="ECO:0000259" key="17">
    <source>
        <dbReference type="PROSITE" id="PS50215"/>
    </source>
</evidence>
<dbReference type="Pfam" id="PF01562">
    <property type="entry name" value="Pep_M12B_propep"/>
    <property type="match status" value="1"/>
</dbReference>
<dbReference type="InterPro" id="IPR001590">
    <property type="entry name" value="Peptidase_M12B"/>
</dbReference>
<feature type="disulfide bond" evidence="15">
    <location>
        <begin position="363"/>
        <end position="379"/>
    </location>
</feature>
<evidence type="ECO:0000256" key="3">
    <source>
        <dbReference type="ARBA" id="ARBA00022530"/>
    </source>
</evidence>
<evidence type="ECO:0000256" key="5">
    <source>
        <dbReference type="ARBA" id="ARBA00022723"/>
    </source>
</evidence>
<dbReference type="Gene3D" id="3.40.1620.60">
    <property type="match status" value="1"/>
</dbReference>
<evidence type="ECO:0000256" key="16">
    <source>
        <dbReference type="PROSITE-ProRule" id="PRU00276"/>
    </source>
</evidence>
<dbReference type="PROSITE" id="PS50215">
    <property type="entry name" value="ADAM_MEPRO"/>
    <property type="match status" value="1"/>
</dbReference>
<comment type="cofactor">
    <cofactor evidence="14">
        <name>Zn(2+)</name>
        <dbReference type="ChEBI" id="CHEBI:29105"/>
    </cofactor>
    <text evidence="14">Binds 1 zinc ion per subunit.</text>
</comment>
<dbReference type="FunFam" id="2.20.100.10:FF:000006">
    <property type="entry name" value="A disintegrin and metalloproteinase with thrombospondin motifs 1"/>
    <property type="match status" value="1"/>
</dbReference>
<dbReference type="AlphaFoldDB" id="H2YC18"/>
<feature type="domain" description="Peptidase M12B" evidence="17">
    <location>
        <begin position="202"/>
        <end position="379"/>
    </location>
</feature>
<dbReference type="SUPFAM" id="SSF55486">
    <property type="entry name" value="Metalloproteases ('zincins'), catalytic domain"/>
    <property type="match status" value="1"/>
</dbReference>
<dbReference type="Proteomes" id="UP000007875">
    <property type="component" value="Unassembled WGS sequence"/>
</dbReference>
<dbReference type="GeneTree" id="ENSGT00940000166961"/>
<evidence type="ECO:0000256" key="13">
    <source>
        <dbReference type="PIRSR" id="PIRSR613273-1"/>
    </source>
</evidence>
<dbReference type="Gene3D" id="2.20.100.10">
    <property type="entry name" value="Thrombospondin type-1 (TSP1) repeat"/>
    <property type="match status" value="1"/>
</dbReference>
<feature type="disulfide bond" evidence="15">
    <location>
        <begin position="486"/>
        <end position="498"/>
    </location>
</feature>
<evidence type="ECO:0000256" key="7">
    <source>
        <dbReference type="ARBA" id="ARBA00022737"/>
    </source>
</evidence>
<dbReference type="InterPro" id="IPR036383">
    <property type="entry name" value="TSP1_rpt_sf"/>
</dbReference>
<keyword evidence="4" id="KW-0645">Protease</keyword>
<feature type="binding site" evidence="14 16">
    <location>
        <position position="356"/>
    </location>
    <ligand>
        <name>Zn(2+)</name>
        <dbReference type="ChEBI" id="CHEBI:29105"/>
        <note>catalytic</note>
    </ligand>
</feature>
<dbReference type="GO" id="GO:0006508">
    <property type="term" value="P:proteolysis"/>
    <property type="evidence" value="ECO:0007669"/>
    <property type="project" value="UniProtKB-KW"/>
</dbReference>
<keyword evidence="12" id="KW-0325">Glycoprotein</keyword>
<feature type="binding site" evidence="14 16">
    <location>
        <position position="346"/>
    </location>
    <ligand>
        <name>Zn(2+)</name>
        <dbReference type="ChEBI" id="CHEBI:29105"/>
        <note>catalytic</note>
    </ligand>
</feature>
<sequence length="771" mass="86810">FEVIVPFKTDASYNHVTNLVRHVRARRHTVGNVDDEETLHYVLSGYGHRFEVKLYPNNAMFAPTFSVKRFKRDLEEDLASDDQFRKLGCHYHGRLTSHGGRKVAMSTCEGLTGMLRGSDDDFLIEPIPVHLNHSFPTNQHPHIMYKRKHLYKHPIHYCGKKRRCKYSVTKVLEDGSKIRTKRSLNNSSGDVIRNTLSRPIMKNVETLVVADEQMIRNHERDHRDITTYILTVMNMVSGLFSDRSLDGKVSIVLVGIVLLQENGALHLDHKADDALSNFCNWQANLNSTNGRKPDHSILLTGIDICVHKNKPCETLGLAQIGGMCSESNSCTINEDMGLGLAFTVAHESGHSFGMKHDGQGNLCSRREVKSSQLFAWHICQGLLVHLFLIVVLNRMLPRKPYSSVCKTLWCQRTRSSSCETKYMPAAEGTACGASMVLKYFWCRRGFCVPYGDSGPEAIDGEWGDYASWSTCTRTCGGGVQYRERACDNPIPQYGGRHCHGEQKIYQLCNTEACPPSQVSFRAQQCAEFNHRSYRRNYFNWIPFTKYSRRDQCELLCKPEGYEFFDMLADKVIDGTPCDASTTNVCIQGKCQHVGCDFVLDSKATFDSCGVCNGDNSTCRSFNGSYDDNVRDSGYYDVVRIPRGARNVLITEKRCCTHSYLAARSADNSDRYYLNGNWAVDLYGETTFAGAKWFYNRKSFQSESLSTPGPLGDDLMIQILVVAQNPGVSFSYTTQVVDNQLPDTQMNHPTSPPVNYRWKISFGVCSATCAGG</sequence>
<proteinExistence type="predicted"/>
<accession>H2YC18</accession>
<dbReference type="Gene3D" id="2.60.120.830">
    <property type="match status" value="1"/>
</dbReference>
<feature type="binding site" description="in inhibited form" evidence="14">
    <location>
        <position position="158"/>
    </location>
    <ligand>
        <name>Zn(2+)</name>
        <dbReference type="ChEBI" id="CHEBI:29105"/>
        <note>catalytic</note>
    </ligand>
</feature>
<keyword evidence="19" id="KW-1185">Reference proteome</keyword>
<evidence type="ECO:0000256" key="8">
    <source>
        <dbReference type="ARBA" id="ARBA00022801"/>
    </source>
</evidence>
<dbReference type="GO" id="GO:0030198">
    <property type="term" value="P:extracellular matrix organization"/>
    <property type="evidence" value="ECO:0007669"/>
    <property type="project" value="InterPro"/>
</dbReference>
<name>H2YC18_CIOSA</name>
<dbReference type="FunFam" id="2.60.120.830:FF:000001">
    <property type="entry name" value="A disintegrin and metalloproteinase with thrombospondin motifs 1"/>
    <property type="match status" value="1"/>
</dbReference>
<feature type="active site" evidence="13 16">
    <location>
        <position position="347"/>
    </location>
</feature>
<dbReference type="InterPro" id="IPR045371">
    <property type="entry name" value="ADAMTS_CR_3"/>
</dbReference>
<feature type="disulfide bond" evidence="15">
    <location>
        <begin position="405"/>
        <end position="442"/>
    </location>
</feature>
<evidence type="ECO:0000256" key="15">
    <source>
        <dbReference type="PIRSR" id="PIRSR613273-3"/>
    </source>
</evidence>
<reference evidence="19" key="1">
    <citation type="submission" date="2003-08" db="EMBL/GenBank/DDBJ databases">
        <authorList>
            <person name="Birren B."/>
            <person name="Nusbaum C."/>
            <person name="Abebe A."/>
            <person name="Abouelleil A."/>
            <person name="Adekoya E."/>
            <person name="Ait-zahra M."/>
            <person name="Allen N."/>
            <person name="Allen T."/>
            <person name="An P."/>
            <person name="Anderson M."/>
            <person name="Anderson S."/>
            <person name="Arachchi H."/>
            <person name="Armbruster J."/>
            <person name="Bachantsang P."/>
            <person name="Baldwin J."/>
            <person name="Barry A."/>
            <person name="Bayul T."/>
            <person name="Blitshsteyn B."/>
            <person name="Bloom T."/>
            <person name="Blye J."/>
            <person name="Boguslavskiy L."/>
            <person name="Borowsky M."/>
            <person name="Boukhgalter B."/>
            <person name="Brunache A."/>
            <person name="Butler J."/>
            <person name="Calixte N."/>
            <person name="Calvo S."/>
            <person name="Camarata J."/>
            <person name="Campo K."/>
            <person name="Chang J."/>
            <person name="Cheshatsang Y."/>
            <person name="Citroen M."/>
            <person name="Collymore A."/>
            <person name="Considine T."/>
            <person name="Cook A."/>
            <person name="Cooke P."/>
            <person name="Corum B."/>
            <person name="Cuomo C."/>
            <person name="David R."/>
            <person name="Dawoe T."/>
            <person name="Degray S."/>
            <person name="Dodge S."/>
            <person name="Dooley K."/>
            <person name="Dorje P."/>
            <person name="Dorjee K."/>
            <person name="Dorris L."/>
            <person name="Duffey N."/>
            <person name="Dupes A."/>
            <person name="Elkins T."/>
            <person name="Engels R."/>
            <person name="Erickson J."/>
            <person name="Farina A."/>
            <person name="Faro S."/>
            <person name="Ferreira P."/>
            <person name="Fischer H."/>
            <person name="Fitzgerald M."/>
            <person name="Foley K."/>
            <person name="Gage D."/>
            <person name="Galagan J."/>
            <person name="Gearin G."/>
            <person name="Gnerre S."/>
            <person name="Gnirke A."/>
            <person name="Goyette A."/>
            <person name="Graham J."/>
            <person name="Grandbois E."/>
            <person name="Gyaltsen K."/>
            <person name="Hafez N."/>
            <person name="Hagopian D."/>
            <person name="Hagos B."/>
            <person name="Hall J."/>
            <person name="Hatcher B."/>
            <person name="Heller A."/>
            <person name="Higgins H."/>
            <person name="Honan T."/>
            <person name="Horn A."/>
            <person name="Houde N."/>
            <person name="Hughes L."/>
            <person name="Hulme W."/>
            <person name="Husby E."/>
            <person name="Iliev I."/>
            <person name="Jaffe D."/>
            <person name="Jones C."/>
            <person name="Kamal M."/>
            <person name="Kamat A."/>
            <person name="Kamvysselis M."/>
            <person name="Karlsson E."/>
            <person name="Kells C."/>
            <person name="Kieu A."/>
            <person name="Kisner P."/>
            <person name="Kodira C."/>
            <person name="Kulbokas E."/>
            <person name="Labutti K."/>
            <person name="Lama D."/>
            <person name="Landers T."/>
            <person name="Leger J."/>
            <person name="Levine S."/>
            <person name="Lewis D."/>
            <person name="Lewis T."/>
            <person name="Lindblad-toh K."/>
            <person name="Liu X."/>
            <person name="Lokyitsang T."/>
            <person name="Lokyitsang Y."/>
            <person name="Lucien O."/>
            <person name="Lui A."/>
            <person name="Ma L.J."/>
            <person name="Mabbitt R."/>
            <person name="Macdonald J."/>
            <person name="Maclean C."/>
            <person name="Major J."/>
            <person name="Manning J."/>
            <person name="Marabella R."/>
            <person name="Maru K."/>
            <person name="Matthews C."/>
            <person name="Mauceli E."/>
            <person name="Mccarthy M."/>
            <person name="Mcdonough S."/>
            <person name="Mcghee T."/>
            <person name="Meldrim J."/>
            <person name="Meneus L."/>
            <person name="Mesirov J."/>
            <person name="Mihalev A."/>
            <person name="Mihova T."/>
            <person name="Mikkelsen T."/>
            <person name="Mlenga V."/>
            <person name="Moru K."/>
            <person name="Mozes J."/>
            <person name="Mulrain L."/>
            <person name="Munson G."/>
            <person name="Naylor J."/>
            <person name="Newes C."/>
            <person name="Nguyen C."/>
            <person name="Nguyen N."/>
            <person name="Nguyen T."/>
            <person name="Nicol R."/>
            <person name="Nielsen C."/>
            <person name="Nizzari M."/>
            <person name="Norbu C."/>
            <person name="Norbu N."/>
            <person name="O'donnell P."/>
            <person name="Okoawo O."/>
            <person name="O'leary S."/>
            <person name="Omotosho B."/>
            <person name="O'neill K."/>
            <person name="Osman S."/>
            <person name="Parker S."/>
            <person name="Perrin D."/>
            <person name="Phunkhang P."/>
            <person name="Piqani B."/>
            <person name="Purcell S."/>
            <person name="Rachupka T."/>
            <person name="Ramasamy U."/>
            <person name="Rameau R."/>
            <person name="Ray V."/>
            <person name="Raymond C."/>
            <person name="Retta R."/>
            <person name="Richardson S."/>
            <person name="Rise C."/>
            <person name="Rodriguez J."/>
            <person name="Rogers J."/>
            <person name="Rogov P."/>
            <person name="Rutman M."/>
            <person name="Schupbach R."/>
            <person name="Seaman C."/>
            <person name="Settipalli S."/>
            <person name="Sharpe T."/>
            <person name="Sheridan J."/>
            <person name="Sherpa N."/>
            <person name="Shi J."/>
            <person name="Smirnov S."/>
            <person name="Smith C."/>
            <person name="Sougnez C."/>
            <person name="Spencer B."/>
            <person name="Stalker J."/>
            <person name="Stange-thomann N."/>
            <person name="Stavropoulos S."/>
            <person name="Stetson K."/>
            <person name="Stone C."/>
            <person name="Stone S."/>
            <person name="Stubbs M."/>
            <person name="Talamas J."/>
            <person name="Tchuinga P."/>
            <person name="Tenzing P."/>
            <person name="Tesfaye S."/>
            <person name="Theodore J."/>
            <person name="Thoulutsang Y."/>
            <person name="Topham K."/>
            <person name="Towey S."/>
            <person name="Tsamla T."/>
            <person name="Tsomo N."/>
            <person name="Vallee D."/>
            <person name="Vassiliev H."/>
            <person name="Venkataraman V."/>
            <person name="Vinson J."/>
            <person name="Vo A."/>
            <person name="Wade C."/>
            <person name="Wang S."/>
            <person name="Wangchuk T."/>
            <person name="Wangdi T."/>
            <person name="Whittaker C."/>
            <person name="Wilkinson J."/>
            <person name="Wu Y."/>
            <person name="Wyman D."/>
            <person name="Yadav S."/>
            <person name="Yang S."/>
            <person name="Yang X."/>
            <person name="Yeager S."/>
            <person name="Yee E."/>
            <person name="Young G."/>
            <person name="Zainoun J."/>
            <person name="Zembeck L."/>
            <person name="Zimmer A."/>
            <person name="Zody M."/>
            <person name="Lander E."/>
        </authorList>
    </citation>
    <scope>NUCLEOTIDE SEQUENCE [LARGE SCALE GENOMIC DNA]</scope>
</reference>
<keyword evidence="14" id="KW-0106">Calcium</keyword>
<feature type="binding site" evidence="14">
    <location>
        <position position="205"/>
    </location>
    <ligand>
        <name>Ca(2+)</name>
        <dbReference type="ChEBI" id="CHEBI:29108"/>
        <label>2</label>
    </ligand>
</feature>
<comment type="subcellular location">
    <subcellularLocation>
        <location evidence="1">Secreted</location>
        <location evidence="1">Extracellular space</location>
        <location evidence="1">Extracellular matrix</location>
    </subcellularLocation>
</comment>
<dbReference type="Pfam" id="PF19236">
    <property type="entry name" value="ADAMTS_CR_3"/>
    <property type="match status" value="1"/>
</dbReference>
<dbReference type="Pfam" id="PF01421">
    <property type="entry name" value="Reprolysin"/>
    <property type="match status" value="1"/>
</dbReference>
<dbReference type="InterPro" id="IPR002870">
    <property type="entry name" value="Peptidase_M12B_N"/>
</dbReference>
<dbReference type="InterPro" id="IPR050439">
    <property type="entry name" value="ADAMTS_ADAMTS-like"/>
</dbReference>
<dbReference type="SUPFAM" id="SSF82895">
    <property type="entry name" value="TSP-1 type 1 repeat"/>
    <property type="match status" value="1"/>
</dbReference>
<dbReference type="Ensembl" id="ENSCSAVT00000002910.1">
    <property type="protein sequence ID" value="ENSCSAVP00000002866.1"/>
    <property type="gene ID" value="ENSCSAVG00000001708.1"/>
</dbReference>
<feature type="binding site" evidence="14">
    <location>
        <position position="205"/>
    </location>
    <ligand>
        <name>Ca(2+)</name>
        <dbReference type="ChEBI" id="CHEBI:29108"/>
        <label>1</label>
    </ligand>
</feature>
<feature type="disulfide bond" evidence="15">
    <location>
        <begin position="475"/>
        <end position="513"/>
    </location>
</feature>
<evidence type="ECO:0000313" key="18">
    <source>
        <dbReference type="Ensembl" id="ENSCSAVP00000002866.1"/>
    </source>
</evidence>
<dbReference type="InterPro" id="IPR000884">
    <property type="entry name" value="TSP1_rpt"/>
</dbReference>
<reference evidence="18" key="3">
    <citation type="submission" date="2025-09" db="UniProtKB">
        <authorList>
            <consortium name="Ensembl"/>
        </authorList>
    </citation>
    <scope>IDENTIFICATION</scope>
</reference>
<dbReference type="InterPro" id="IPR013273">
    <property type="entry name" value="ADAMTS/ADAMTS-like"/>
</dbReference>
<keyword evidence="3" id="KW-0272">Extracellular matrix</keyword>
<dbReference type="InterPro" id="IPR024079">
    <property type="entry name" value="MetalloPept_cat_dom_sf"/>
</dbReference>
<feature type="disulfide bond" evidence="15">
    <location>
        <begin position="279"/>
        <end position="330"/>
    </location>
</feature>
<dbReference type="PANTHER" id="PTHR13723:SF293">
    <property type="entry name" value="A DISINTEGRIN AND METALLOPROTEINASE WITH THROMBOSPONDIN MOTIFS 18"/>
    <property type="match status" value="1"/>
</dbReference>
<feature type="disulfide bond" evidence="15">
    <location>
        <begin position="471"/>
        <end position="508"/>
    </location>
</feature>
<feature type="disulfide bond" evidence="15">
    <location>
        <begin position="431"/>
        <end position="447"/>
    </location>
</feature>
<dbReference type="Pfam" id="PF00090">
    <property type="entry name" value="TSP_1"/>
    <property type="match status" value="1"/>
</dbReference>
<keyword evidence="8" id="KW-0378">Hydrolase</keyword>
<evidence type="ECO:0000256" key="12">
    <source>
        <dbReference type="ARBA" id="ARBA00023180"/>
    </source>
</evidence>
<keyword evidence="7" id="KW-0677">Repeat</keyword>
<evidence type="ECO:0000256" key="1">
    <source>
        <dbReference type="ARBA" id="ARBA00004498"/>
    </source>
</evidence>
<evidence type="ECO:0000256" key="14">
    <source>
        <dbReference type="PIRSR" id="PIRSR613273-2"/>
    </source>
</evidence>
<dbReference type="InterPro" id="IPR010294">
    <property type="entry name" value="ADAMTS_spacer1"/>
</dbReference>
<keyword evidence="2" id="KW-0964">Secreted</keyword>
<evidence type="ECO:0000256" key="2">
    <source>
        <dbReference type="ARBA" id="ARBA00022525"/>
    </source>
</evidence>
<keyword evidence="11 15" id="KW-1015">Disulfide bond</keyword>
<evidence type="ECO:0000256" key="10">
    <source>
        <dbReference type="ARBA" id="ARBA00023049"/>
    </source>
</evidence>
<keyword evidence="9 14" id="KW-0862">Zinc</keyword>
<keyword evidence="10" id="KW-0482">Metalloprotease</keyword>